<dbReference type="RefSeq" id="WP_113678256.1">
    <property type="nucleotide sequence ID" value="NZ_CP030261.1"/>
</dbReference>
<dbReference type="KEGG" id="ffl:HYN86_12080"/>
<name>A0A344LTP9_9FLAO</name>
<dbReference type="GO" id="GO:0016740">
    <property type="term" value="F:transferase activity"/>
    <property type="evidence" value="ECO:0007669"/>
    <property type="project" value="UniProtKB-KW"/>
</dbReference>
<dbReference type="Proteomes" id="UP000251561">
    <property type="component" value="Chromosome"/>
</dbReference>
<feature type="chain" id="PRO_5016658028" evidence="1">
    <location>
        <begin position="21"/>
        <end position="248"/>
    </location>
</feature>
<protein>
    <submittedName>
        <fullName evidence="2">Lipid A phosphoethanolamine transferase</fullName>
    </submittedName>
</protein>
<reference evidence="2 3" key="1">
    <citation type="submission" date="2018-06" db="EMBL/GenBank/DDBJ databases">
        <title>Genome sequencing of Flavobacterium.</title>
        <authorList>
            <person name="Baek M.-G."/>
            <person name="Yi H."/>
        </authorList>
    </citation>
    <scope>NUCLEOTIDE SEQUENCE [LARGE SCALE GENOMIC DNA]</scope>
    <source>
        <strain evidence="2 3">HYN0086</strain>
    </source>
</reference>
<proteinExistence type="predicted"/>
<keyword evidence="3" id="KW-1185">Reference proteome</keyword>
<feature type="signal peptide" evidence="1">
    <location>
        <begin position="1"/>
        <end position="20"/>
    </location>
</feature>
<evidence type="ECO:0000313" key="3">
    <source>
        <dbReference type="Proteomes" id="UP000251561"/>
    </source>
</evidence>
<accession>A0A344LTP9</accession>
<organism evidence="2 3">
    <name type="scientific">Flavobacterium fluviale</name>
    <dbReference type="NCBI Taxonomy" id="2249356"/>
    <lineage>
        <taxon>Bacteria</taxon>
        <taxon>Pseudomonadati</taxon>
        <taxon>Bacteroidota</taxon>
        <taxon>Flavobacteriia</taxon>
        <taxon>Flavobacteriales</taxon>
        <taxon>Flavobacteriaceae</taxon>
        <taxon>Flavobacterium</taxon>
    </lineage>
</organism>
<dbReference type="EMBL" id="CP030261">
    <property type="protein sequence ID" value="AXB57291.1"/>
    <property type="molecule type" value="Genomic_DNA"/>
</dbReference>
<evidence type="ECO:0000256" key="1">
    <source>
        <dbReference type="SAM" id="SignalP"/>
    </source>
</evidence>
<dbReference type="OrthoDB" id="1372524at2"/>
<keyword evidence="2" id="KW-0808">Transferase</keyword>
<evidence type="ECO:0000313" key="2">
    <source>
        <dbReference type="EMBL" id="AXB57291.1"/>
    </source>
</evidence>
<dbReference type="AlphaFoldDB" id="A0A344LTP9"/>
<gene>
    <name evidence="2" type="ORF">HYN86_12080</name>
</gene>
<sequence length="248" mass="28252">MNKIQLLSILFFLFNNLLSAQEKDTLQNPFSEPRYHYFLKTIILFDEYLNTDNGSYNTTQLRVLLPIGNKAWNLRFDLPLISANTNSINKTAIGDIGMGLSYIPYLKNNNGIALRTRVYANTAADPNFGTGKWVVMPAVVYGKYFNLRKFLWLSTLEYQGSFAGHDERDNISVTLFENVLLYFFGKNWVAADAAFRYNAILDGFQNNAFIEFGRKITPTNLVYVHPSAGFGVNRTYNFGLEVGILILF</sequence>
<keyword evidence="1" id="KW-0732">Signal</keyword>